<dbReference type="Proteomes" id="UP000037069">
    <property type="component" value="Unassembled WGS sequence"/>
</dbReference>
<gene>
    <name evidence="2" type="ORF">FF38_13448</name>
</gene>
<reference evidence="2 3" key="1">
    <citation type="journal article" date="2015" name="Nat. Commun.">
        <title>Lucilia cuprina genome unlocks parasitic fly biology to underpin future interventions.</title>
        <authorList>
            <person name="Anstead C.A."/>
            <person name="Korhonen P.K."/>
            <person name="Young N.D."/>
            <person name="Hall R.S."/>
            <person name="Jex A.R."/>
            <person name="Murali S.C."/>
            <person name="Hughes D.S."/>
            <person name="Lee S.F."/>
            <person name="Perry T."/>
            <person name="Stroehlein A.J."/>
            <person name="Ansell B.R."/>
            <person name="Breugelmans B."/>
            <person name="Hofmann A."/>
            <person name="Qu J."/>
            <person name="Dugan S."/>
            <person name="Lee S.L."/>
            <person name="Chao H."/>
            <person name="Dinh H."/>
            <person name="Han Y."/>
            <person name="Doddapaneni H.V."/>
            <person name="Worley K.C."/>
            <person name="Muzny D.M."/>
            <person name="Ioannidis P."/>
            <person name="Waterhouse R.M."/>
            <person name="Zdobnov E.M."/>
            <person name="James P.J."/>
            <person name="Bagnall N.H."/>
            <person name="Kotze A.C."/>
            <person name="Gibbs R.A."/>
            <person name="Richards S."/>
            <person name="Batterham P."/>
            <person name="Gasser R.B."/>
        </authorList>
    </citation>
    <scope>NUCLEOTIDE SEQUENCE [LARGE SCALE GENOMIC DNA]</scope>
    <source>
        <strain evidence="2 3">LS</strain>
        <tissue evidence="2">Full body</tissue>
    </source>
</reference>
<comment type="caution">
    <text evidence="2">The sequence shown here is derived from an EMBL/GenBank/DDBJ whole genome shotgun (WGS) entry which is preliminary data.</text>
</comment>
<dbReference type="OrthoDB" id="7958093at2759"/>
<keyword evidence="3" id="KW-1185">Reference proteome</keyword>
<dbReference type="AlphaFoldDB" id="A0A0L0BP97"/>
<sequence length="74" mass="8694">MNFNVDGSFGKKRLREYANVFKAIIDVIATFNENSDKTIRAAFQRQKKKYFKQMGRSKAKNNENREDDDSPKED</sequence>
<evidence type="ECO:0000313" key="3">
    <source>
        <dbReference type="Proteomes" id="UP000037069"/>
    </source>
</evidence>
<name>A0A0L0BP97_LUCCU</name>
<accession>A0A0L0BP97</accession>
<evidence type="ECO:0000313" key="2">
    <source>
        <dbReference type="EMBL" id="KNC21885.1"/>
    </source>
</evidence>
<protein>
    <submittedName>
        <fullName evidence="2">Uncharacterized protein</fullName>
    </submittedName>
</protein>
<evidence type="ECO:0000256" key="1">
    <source>
        <dbReference type="SAM" id="MobiDB-lite"/>
    </source>
</evidence>
<proteinExistence type="predicted"/>
<feature type="compositionally biased region" description="Acidic residues" evidence="1">
    <location>
        <begin position="65"/>
        <end position="74"/>
    </location>
</feature>
<feature type="region of interest" description="Disordered" evidence="1">
    <location>
        <begin position="50"/>
        <end position="74"/>
    </location>
</feature>
<dbReference type="EMBL" id="JRES01001574">
    <property type="protein sequence ID" value="KNC21885.1"/>
    <property type="molecule type" value="Genomic_DNA"/>
</dbReference>
<feature type="compositionally biased region" description="Basic residues" evidence="1">
    <location>
        <begin position="50"/>
        <end position="59"/>
    </location>
</feature>
<organism evidence="2 3">
    <name type="scientific">Lucilia cuprina</name>
    <name type="common">Green bottle fly</name>
    <name type="synonym">Australian sheep blowfly</name>
    <dbReference type="NCBI Taxonomy" id="7375"/>
    <lineage>
        <taxon>Eukaryota</taxon>
        <taxon>Metazoa</taxon>
        <taxon>Ecdysozoa</taxon>
        <taxon>Arthropoda</taxon>
        <taxon>Hexapoda</taxon>
        <taxon>Insecta</taxon>
        <taxon>Pterygota</taxon>
        <taxon>Neoptera</taxon>
        <taxon>Endopterygota</taxon>
        <taxon>Diptera</taxon>
        <taxon>Brachycera</taxon>
        <taxon>Muscomorpha</taxon>
        <taxon>Oestroidea</taxon>
        <taxon>Calliphoridae</taxon>
        <taxon>Luciliinae</taxon>
        <taxon>Lucilia</taxon>
    </lineage>
</organism>